<evidence type="ECO:0000259" key="4">
    <source>
        <dbReference type="PROSITE" id="PS50887"/>
    </source>
</evidence>
<keyword evidence="3" id="KW-0812">Transmembrane</keyword>
<dbReference type="InterPro" id="IPR000160">
    <property type="entry name" value="GGDEF_dom"/>
</dbReference>
<dbReference type="Gene3D" id="3.30.70.270">
    <property type="match status" value="1"/>
</dbReference>
<dbReference type="RefSeq" id="WP_310047150.1">
    <property type="nucleotide sequence ID" value="NZ_JAVDTL010000003.1"/>
</dbReference>
<feature type="domain" description="GGDEF" evidence="4">
    <location>
        <begin position="135"/>
        <end position="268"/>
    </location>
</feature>
<dbReference type="GO" id="GO:0043709">
    <property type="term" value="P:cell adhesion involved in single-species biofilm formation"/>
    <property type="evidence" value="ECO:0007669"/>
    <property type="project" value="TreeGrafter"/>
</dbReference>
<dbReference type="Pfam" id="PF00990">
    <property type="entry name" value="GGDEF"/>
    <property type="match status" value="1"/>
</dbReference>
<keyword evidence="3" id="KW-1133">Transmembrane helix</keyword>
<dbReference type="PANTHER" id="PTHR45138:SF9">
    <property type="entry name" value="DIGUANYLATE CYCLASE DGCM-RELATED"/>
    <property type="match status" value="1"/>
</dbReference>
<feature type="transmembrane region" description="Helical" evidence="3">
    <location>
        <begin position="33"/>
        <end position="57"/>
    </location>
</feature>
<dbReference type="Proteomes" id="UP001249076">
    <property type="component" value="Unassembled WGS sequence"/>
</dbReference>
<accession>A0AAJ2BZ73</accession>
<sequence>MFVLSLCFTVLLSASFALLLSQNSPEGARSRRVMAWLFALIAAFTMGRAAYFILKGISPSMEMAGDGGWINLVSPMVAALLPVVGTTAFLLMCSERIGRQWELAASTDYLTGLPNRRTLLTVGERRFGAAQPPARRLALAVIDIDHFKSINDSHGHEVGDVALRHLAEHLRAACRDGDLAARHGGEEFVVLWEGLDTAAARTAGERLCAQVASEPLRTDGALIPMTISMGVAAAGEADRSFHDLLRRADHALYAAKAGGSNRVVEATDKS</sequence>
<dbReference type="EMBL" id="JAVDTL010000003">
    <property type="protein sequence ID" value="MDR6767110.1"/>
    <property type="molecule type" value="Genomic_DNA"/>
</dbReference>
<dbReference type="InterPro" id="IPR043128">
    <property type="entry name" value="Rev_trsase/Diguanyl_cyclase"/>
</dbReference>
<feature type="transmembrane region" description="Helical" evidence="3">
    <location>
        <begin position="69"/>
        <end position="92"/>
    </location>
</feature>
<reference evidence="5 7" key="1">
    <citation type="submission" date="2023-07" db="EMBL/GenBank/DDBJ databases">
        <title>Sorghum-associated microbial communities from plants grown in Nebraska, USA.</title>
        <authorList>
            <person name="Schachtman D."/>
        </authorList>
    </citation>
    <scope>NUCLEOTIDE SEQUENCE</scope>
    <source>
        <strain evidence="6 7">BE105</strain>
        <strain evidence="5">BE69</strain>
    </source>
</reference>
<evidence type="ECO:0000313" key="7">
    <source>
        <dbReference type="Proteomes" id="UP001249076"/>
    </source>
</evidence>
<dbReference type="SMART" id="SM00267">
    <property type="entry name" value="GGDEF"/>
    <property type="match status" value="1"/>
</dbReference>
<comment type="catalytic activity">
    <reaction evidence="2">
        <text>2 GTP = 3',3'-c-di-GMP + 2 diphosphate</text>
        <dbReference type="Rhea" id="RHEA:24898"/>
        <dbReference type="ChEBI" id="CHEBI:33019"/>
        <dbReference type="ChEBI" id="CHEBI:37565"/>
        <dbReference type="ChEBI" id="CHEBI:58805"/>
        <dbReference type="EC" id="2.7.7.65"/>
    </reaction>
</comment>
<dbReference type="AlphaFoldDB" id="A0AAJ2BZ73"/>
<name>A0AAJ2BZ73_ACIDE</name>
<gene>
    <name evidence="5" type="ORF">J2W88_002385</name>
    <name evidence="6" type="ORF">J2W93_003015</name>
</gene>
<comment type="caution">
    <text evidence="5">The sequence shown here is derived from an EMBL/GenBank/DDBJ whole genome shotgun (WGS) entry which is preliminary data.</text>
</comment>
<dbReference type="InterPro" id="IPR029787">
    <property type="entry name" value="Nucleotide_cyclase"/>
</dbReference>
<proteinExistence type="predicted"/>
<dbReference type="InterPro" id="IPR050469">
    <property type="entry name" value="Diguanylate_Cyclase"/>
</dbReference>
<keyword evidence="3" id="KW-0472">Membrane</keyword>
<dbReference type="SUPFAM" id="SSF55073">
    <property type="entry name" value="Nucleotide cyclase"/>
    <property type="match status" value="1"/>
</dbReference>
<dbReference type="CDD" id="cd01949">
    <property type="entry name" value="GGDEF"/>
    <property type="match status" value="1"/>
</dbReference>
<evidence type="ECO:0000256" key="2">
    <source>
        <dbReference type="ARBA" id="ARBA00034247"/>
    </source>
</evidence>
<evidence type="ECO:0000256" key="3">
    <source>
        <dbReference type="SAM" id="Phobius"/>
    </source>
</evidence>
<dbReference type="Proteomes" id="UP001253458">
    <property type="component" value="Unassembled WGS sequence"/>
</dbReference>
<dbReference type="EMBL" id="JAVDTS010000004">
    <property type="protein sequence ID" value="MDR6838174.1"/>
    <property type="molecule type" value="Genomic_DNA"/>
</dbReference>
<dbReference type="GO" id="GO:0005886">
    <property type="term" value="C:plasma membrane"/>
    <property type="evidence" value="ECO:0007669"/>
    <property type="project" value="TreeGrafter"/>
</dbReference>
<evidence type="ECO:0000313" key="6">
    <source>
        <dbReference type="EMBL" id="MDR6838174.1"/>
    </source>
</evidence>
<dbReference type="GO" id="GO:1902201">
    <property type="term" value="P:negative regulation of bacterial-type flagellum-dependent cell motility"/>
    <property type="evidence" value="ECO:0007669"/>
    <property type="project" value="TreeGrafter"/>
</dbReference>
<dbReference type="GO" id="GO:0052621">
    <property type="term" value="F:diguanylate cyclase activity"/>
    <property type="evidence" value="ECO:0007669"/>
    <property type="project" value="UniProtKB-EC"/>
</dbReference>
<dbReference type="NCBIfam" id="TIGR00254">
    <property type="entry name" value="GGDEF"/>
    <property type="match status" value="1"/>
</dbReference>
<dbReference type="PROSITE" id="PS50887">
    <property type="entry name" value="GGDEF"/>
    <property type="match status" value="1"/>
</dbReference>
<keyword evidence="7" id="KW-1185">Reference proteome</keyword>
<evidence type="ECO:0000313" key="8">
    <source>
        <dbReference type="Proteomes" id="UP001253458"/>
    </source>
</evidence>
<dbReference type="PANTHER" id="PTHR45138">
    <property type="entry name" value="REGULATORY COMPONENTS OF SENSORY TRANSDUCTION SYSTEM"/>
    <property type="match status" value="1"/>
</dbReference>
<dbReference type="EC" id="2.7.7.65" evidence="1"/>
<organism evidence="5 8">
    <name type="scientific">Acidovorax delafieldii</name>
    <name type="common">Pseudomonas delafieldii</name>
    <dbReference type="NCBI Taxonomy" id="47920"/>
    <lineage>
        <taxon>Bacteria</taxon>
        <taxon>Pseudomonadati</taxon>
        <taxon>Pseudomonadota</taxon>
        <taxon>Betaproteobacteria</taxon>
        <taxon>Burkholderiales</taxon>
        <taxon>Comamonadaceae</taxon>
        <taxon>Acidovorax</taxon>
    </lineage>
</organism>
<protein>
    <recommendedName>
        <fullName evidence="1">diguanylate cyclase</fullName>
        <ecNumber evidence="1">2.7.7.65</ecNumber>
    </recommendedName>
</protein>
<dbReference type="FunFam" id="3.30.70.270:FF:000001">
    <property type="entry name" value="Diguanylate cyclase domain protein"/>
    <property type="match status" value="1"/>
</dbReference>
<evidence type="ECO:0000256" key="1">
    <source>
        <dbReference type="ARBA" id="ARBA00012528"/>
    </source>
</evidence>
<evidence type="ECO:0000313" key="5">
    <source>
        <dbReference type="EMBL" id="MDR6767110.1"/>
    </source>
</evidence>